<feature type="transmembrane region" description="Helical" evidence="1">
    <location>
        <begin position="71"/>
        <end position="93"/>
    </location>
</feature>
<dbReference type="Gene3D" id="1.10.1760.20">
    <property type="match status" value="1"/>
</dbReference>
<evidence type="ECO:0000313" key="2">
    <source>
        <dbReference type="EMBL" id="QMT98405.1"/>
    </source>
</evidence>
<evidence type="ECO:0000313" key="3">
    <source>
        <dbReference type="Proteomes" id="UP000514704"/>
    </source>
</evidence>
<dbReference type="AlphaFoldDB" id="A0A7D7U8U5"/>
<protein>
    <submittedName>
        <fullName evidence="2">ECF transporter S component</fullName>
    </submittedName>
</protein>
<keyword evidence="3" id="KW-1185">Reference proteome</keyword>
<proteinExistence type="predicted"/>
<dbReference type="KEGG" id="mtuy:H3143_02795"/>
<reference evidence="2 3" key="1">
    <citation type="journal article" date="2017" name="Int. J. Syst. Evol. Microbiol.">
        <title>Mycoplasma tullyi sp. nov., isolated from penguins of the genus Spheniscus.</title>
        <authorList>
            <person name="Yavari C.A."/>
            <person name="Ramirez A.S."/>
            <person name="Nicholas R.A.J."/>
            <person name="Radford A.D."/>
            <person name="Darby A.C."/>
            <person name="Bradbury J.M."/>
        </authorList>
    </citation>
    <scope>NUCLEOTIDE SEQUENCE [LARGE SCALE GENOMIC DNA]</scope>
    <source>
        <strain evidence="2 3">56A97T</strain>
    </source>
</reference>
<keyword evidence="1" id="KW-0472">Membrane</keyword>
<name>A0A7D7U8U5_9MOLU</name>
<organism evidence="2 3">
    <name type="scientific">Mycoplasma tullyi</name>
    <dbReference type="NCBI Taxonomy" id="1612150"/>
    <lineage>
        <taxon>Bacteria</taxon>
        <taxon>Bacillati</taxon>
        <taxon>Mycoplasmatota</taxon>
        <taxon>Mollicutes</taxon>
        <taxon>Mycoplasmataceae</taxon>
        <taxon>Mycoplasma</taxon>
    </lineage>
</organism>
<dbReference type="EMBL" id="CP059674">
    <property type="protein sequence ID" value="QMT98405.1"/>
    <property type="molecule type" value="Genomic_DNA"/>
</dbReference>
<dbReference type="Proteomes" id="UP000514704">
    <property type="component" value="Chromosome"/>
</dbReference>
<feature type="transmembrane region" description="Helical" evidence="1">
    <location>
        <begin position="36"/>
        <end position="59"/>
    </location>
</feature>
<feature type="transmembrane region" description="Helical" evidence="1">
    <location>
        <begin position="213"/>
        <end position="237"/>
    </location>
</feature>
<evidence type="ECO:0000256" key="1">
    <source>
        <dbReference type="SAM" id="Phobius"/>
    </source>
</evidence>
<accession>A0A7D7U8U5</accession>
<keyword evidence="1" id="KW-0812">Transmembrane</keyword>
<feature type="transmembrane region" description="Helical" evidence="1">
    <location>
        <begin position="142"/>
        <end position="162"/>
    </location>
</feature>
<gene>
    <name evidence="2" type="ORF">H3143_02795</name>
</gene>
<keyword evidence="1" id="KW-1133">Transmembrane helix</keyword>
<dbReference type="RefSeq" id="WP_182078690.1">
    <property type="nucleotide sequence ID" value="NZ_CP059674.1"/>
</dbReference>
<sequence length="300" mass="34654">MQKIRLQEELGVAKKSINKTAIIKFFLPFWPLKLRYNIYLISFLAIFIALKVILGLFVVRIGPTISLGISWVGLALIGWIFGIVAAIPIGFLTDALSFFLGGGDVWYWLFAIQEPMIIFTAGLFGSIYRIRRNYASNFWDFVFQQILILGFCVVGFIFLSLYNNPETNRFLVRNNSFGTTLSMVFMALFFVFSEITSWLLYLKNRKTKESIKLFLYVSTMMITLSILYSLVLGTIAINEYLINVVHQKPKTRDFILSAFLIPRVIKETLRLPILIICVIALIKISEPYLQNFFNLSRLRW</sequence>
<feature type="transmembrane region" description="Helical" evidence="1">
    <location>
        <begin position="105"/>
        <end position="130"/>
    </location>
</feature>
<feature type="transmembrane region" description="Helical" evidence="1">
    <location>
        <begin position="182"/>
        <end position="201"/>
    </location>
</feature>
<feature type="transmembrane region" description="Helical" evidence="1">
    <location>
        <begin position="269"/>
        <end position="289"/>
    </location>
</feature>